<dbReference type="EMBL" id="BGZK01000407">
    <property type="protein sequence ID" value="GBP41841.1"/>
    <property type="molecule type" value="Genomic_DNA"/>
</dbReference>
<keyword evidence="2" id="KW-1185">Reference proteome</keyword>
<reference evidence="1 2" key="1">
    <citation type="journal article" date="2019" name="Commun. Biol.">
        <title>The bagworm genome reveals a unique fibroin gene that provides high tensile strength.</title>
        <authorList>
            <person name="Kono N."/>
            <person name="Nakamura H."/>
            <person name="Ohtoshi R."/>
            <person name="Tomita M."/>
            <person name="Numata K."/>
            <person name="Arakawa K."/>
        </authorList>
    </citation>
    <scope>NUCLEOTIDE SEQUENCE [LARGE SCALE GENOMIC DNA]</scope>
</reference>
<accession>A0A4C1VT21</accession>
<dbReference type="Proteomes" id="UP000299102">
    <property type="component" value="Unassembled WGS sequence"/>
</dbReference>
<gene>
    <name evidence="1" type="ORF">EVAR_86811_1</name>
</gene>
<evidence type="ECO:0000313" key="1">
    <source>
        <dbReference type="EMBL" id="GBP41841.1"/>
    </source>
</evidence>
<dbReference type="AlphaFoldDB" id="A0A4C1VT21"/>
<sequence>MPGYDAIDLRMSRYVPQIPQNSTPAPPTSNDCLVYKSGLLDQTTPGLVWSKNPDDVSTNCVERPTWELVAYFLPGYHNPGMVDESTQIKVGVEKQSPRASDSICPGGCHRLGAVLALIFKTDSDNRKESKSEIGFVIEIELLRCRRSRDHSCARASGKAGGSR</sequence>
<name>A0A4C1VT21_EUMVA</name>
<comment type="caution">
    <text evidence="1">The sequence shown here is derived from an EMBL/GenBank/DDBJ whole genome shotgun (WGS) entry which is preliminary data.</text>
</comment>
<organism evidence="1 2">
    <name type="scientific">Eumeta variegata</name>
    <name type="common">Bagworm moth</name>
    <name type="synonym">Eumeta japonica</name>
    <dbReference type="NCBI Taxonomy" id="151549"/>
    <lineage>
        <taxon>Eukaryota</taxon>
        <taxon>Metazoa</taxon>
        <taxon>Ecdysozoa</taxon>
        <taxon>Arthropoda</taxon>
        <taxon>Hexapoda</taxon>
        <taxon>Insecta</taxon>
        <taxon>Pterygota</taxon>
        <taxon>Neoptera</taxon>
        <taxon>Endopterygota</taxon>
        <taxon>Lepidoptera</taxon>
        <taxon>Glossata</taxon>
        <taxon>Ditrysia</taxon>
        <taxon>Tineoidea</taxon>
        <taxon>Psychidae</taxon>
        <taxon>Oiketicinae</taxon>
        <taxon>Eumeta</taxon>
    </lineage>
</organism>
<proteinExistence type="predicted"/>
<protein>
    <submittedName>
        <fullName evidence="1">Uncharacterized protein</fullName>
    </submittedName>
</protein>
<evidence type="ECO:0000313" key="2">
    <source>
        <dbReference type="Proteomes" id="UP000299102"/>
    </source>
</evidence>